<comment type="caution">
    <text evidence="4">The sequence shown here is derived from an EMBL/GenBank/DDBJ whole genome shotgun (WGS) entry which is preliminary data.</text>
</comment>
<dbReference type="RefSeq" id="WP_182151912.1">
    <property type="nucleotide sequence ID" value="NZ_JACEZU010000001.1"/>
</dbReference>
<evidence type="ECO:0000313" key="4">
    <source>
        <dbReference type="EMBL" id="MBA5686145.1"/>
    </source>
</evidence>
<evidence type="ECO:0000313" key="5">
    <source>
        <dbReference type="Proteomes" id="UP000573499"/>
    </source>
</evidence>
<reference evidence="4 5" key="1">
    <citation type="submission" date="2020-07" db="EMBL/GenBank/DDBJ databases">
        <title>Novel species isolated from subtropical streams in China.</title>
        <authorList>
            <person name="Lu H."/>
        </authorList>
    </citation>
    <scope>NUCLEOTIDE SEQUENCE [LARGE SCALE GENOMIC DNA]</scope>
    <source>
        <strain evidence="4 5">LX47W</strain>
    </source>
</reference>
<evidence type="ECO:0000256" key="1">
    <source>
        <dbReference type="SAM" id="MobiDB-lite"/>
    </source>
</evidence>
<feature type="region of interest" description="Disordered" evidence="1">
    <location>
        <begin position="1"/>
        <end position="47"/>
    </location>
</feature>
<evidence type="ECO:0000259" key="3">
    <source>
        <dbReference type="Pfam" id="PF04892"/>
    </source>
</evidence>
<feature type="transmembrane region" description="Helical" evidence="2">
    <location>
        <begin position="128"/>
        <end position="149"/>
    </location>
</feature>
<feature type="transmembrane region" description="Helical" evidence="2">
    <location>
        <begin position="388"/>
        <end position="407"/>
    </location>
</feature>
<dbReference type="AlphaFoldDB" id="A0A7W2IIX0"/>
<sequence length="415" mass="45050">MTQQTDPPAANPPPAREPAPVPAQVPTQVSAQAQAQAPEPATVSGATPGRSSALARAALLAYVLLIVYASWYPFSGWQNHGLSPLIFLEHVELPRYWTKFDAITNVIGYIPLGTLLVYALYPRVTRLAAWLLASASGVLLSGLMEAVQTYLPSRVSSNLDFYTNAAGCSLGALIGVLTVRRLLDQSQLYRLRRRWFAPQASQGLVLLALWPLAQIYPQSFLFGHGQLLPILSEWLSELLDTEIDLGAWLRPVATLTVEQYWLSETIITACGMVGAALTLLCLLRRPAPRATLVAALVGAAVVVKALATALLFSPENAFVWVTPGAEGGFLIGAIMLAGLAFAPHAAQRRLAALTLLLSLLIVNTTPANPYFVATLQTWVQGKFLNFNGAAQFLSLLWPFFTVWYLWLPAHGQQRT</sequence>
<evidence type="ECO:0000256" key="2">
    <source>
        <dbReference type="SAM" id="Phobius"/>
    </source>
</evidence>
<feature type="compositionally biased region" description="Low complexity" evidence="1">
    <location>
        <begin position="24"/>
        <end position="43"/>
    </location>
</feature>
<keyword evidence="2" id="KW-0472">Membrane</keyword>
<feature type="transmembrane region" description="Helical" evidence="2">
    <location>
        <begin position="53"/>
        <end position="74"/>
    </location>
</feature>
<feature type="transmembrane region" description="Helical" evidence="2">
    <location>
        <begin position="195"/>
        <end position="213"/>
    </location>
</feature>
<protein>
    <submittedName>
        <fullName evidence="4">VanZ family protein</fullName>
    </submittedName>
</protein>
<organism evidence="4 5">
    <name type="scientific">Rugamonas apoptosis</name>
    <dbReference type="NCBI Taxonomy" id="2758570"/>
    <lineage>
        <taxon>Bacteria</taxon>
        <taxon>Pseudomonadati</taxon>
        <taxon>Pseudomonadota</taxon>
        <taxon>Betaproteobacteria</taxon>
        <taxon>Burkholderiales</taxon>
        <taxon>Oxalobacteraceae</taxon>
        <taxon>Telluria group</taxon>
        <taxon>Rugamonas</taxon>
    </lineage>
</organism>
<feature type="transmembrane region" description="Helical" evidence="2">
    <location>
        <begin position="318"/>
        <end position="343"/>
    </location>
</feature>
<name>A0A7W2IIX0_9BURK</name>
<dbReference type="Proteomes" id="UP000573499">
    <property type="component" value="Unassembled WGS sequence"/>
</dbReference>
<dbReference type="InterPro" id="IPR006976">
    <property type="entry name" value="VanZ-like"/>
</dbReference>
<dbReference type="Pfam" id="PF04892">
    <property type="entry name" value="VanZ"/>
    <property type="match status" value="1"/>
</dbReference>
<keyword evidence="2" id="KW-0812">Transmembrane</keyword>
<feature type="domain" description="VanZ-like" evidence="3">
    <location>
        <begin position="60"/>
        <end position="176"/>
    </location>
</feature>
<feature type="transmembrane region" description="Helical" evidence="2">
    <location>
        <begin position="102"/>
        <end position="121"/>
    </location>
</feature>
<feature type="transmembrane region" description="Helical" evidence="2">
    <location>
        <begin position="260"/>
        <end position="283"/>
    </location>
</feature>
<feature type="transmembrane region" description="Helical" evidence="2">
    <location>
        <begin position="350"/>
        <end position="368"/>
    </location>
</feature>
<feature type="transmembrane region" description="Helical" evidence="2">
    <location>
        <begin position="290"/>
        <end position="312"/>
    </location>
</feature>
<feature type="transmembrane region" description="Helical" evidence="2">
    <location>
        <begin position="161"/>
        <end position="183"/>
    </location>
</feature>
<feature type="compositionally biased region" description="Pro residues" evidence="1">
    <location>
        <begin position="9"/>
        <end position="23"/>
    </location>
</feature>
<keyword evidence="5" id="KW-1185">Reference proteome</keyword>
<proteinExistence type="predicted"/>
<dbReference type="EMBL" id="JACEZU010000001">
    <property type="protein sequence ID" value="MBA5686145.1"/>
    <property type="molecule type" value="Genomic_DNA"/>
</dbReference>
<accession>A0A7W2IIX0</accession>
<keyword evidence="2" id="KW-1133">Transmembrane helix</keyword>
<gene>
    <name evidence="4" type="ORF">H3H39_03650</name>
</gene>